<protein>
    <submittedName>
        <fullName evidence="1">Uncharacterized protein</fullName>
    </submittedName>
</protein>
<dbReference type="Proteomes" id="UP001642464">
    <property type="component" value="Unassembled WGS sequence"/>
</dbReference>
<sequence>PPPAHISHLPPARLPLMPSDDVRIEEFTLAPEELQVYKVLGTEESLLEYNAHASRFARPPDWNDWKAMYTQFDLEHTLGTVPYRWEQQNQEGEDYTHANLVKVSFAKPLPVVLASGPAFWDAALPGRRKAELVKEALSLKMEEPLMVELGRQQKALLMQETEG</sequence>
<comment type="caution">
    <text evidence="1">The sequence shown here is derived from an EMBL/GenBank/DDBJ whole genome shotgun (WGS) entry which is preliminary data.</text>
</comment>
<reference evidence="1 2" key="1">
    <citation type="submission" date="2024-02" db="EMBL/GenBank/DDBJ databases">
        <authorList>
            <person name="Chen Y."/>
            <person name="Shah S."/>
            <person name="Dougan E. K."/>
            <person name="Thang M."/>
            <person name="Chan C."/>
        </authorList>
    </citation>
    <scope>NUCLEOTIDE SEQUENCE [LARGE SCALE GENOMIC DNA]</scope>
</reference>
<evidence type="ECO:0000313" key="1">
    <source>
        <dbReference type="EMBL" id="CAK9045391.1"/>
    </source>
</evidence>
<proteinExistence type="predicted"/>
<gene>
    <name evidence="1" type="ORF">SCF082_LOCUS25650</name>
</gene>
<dbReference type="EMBL" id="CAXAMM010019324">
    <property type="protein sequence ID" value="CAK9045391.1"/>
    <property type="molecule type" value="Genomic_DNA"/>
</dbReference>
<keyword evidence="2" id="KW-1185">Reference proteome</keyword>
<name>A0ABP0M1P4_9DINO</name>
<organism evidence="1 2">
    <name type="scientific">Durusdinium trenchii</name>
    <dbReference type="NCBI Taxonomy" id="1381693"/>
    <lineage>
        <taxon>Eukaryota</taxon>
        <taxon>Sar</taxon>
        <taxon>Alveolata</taxon>
        <taxon>Dinophyceae</taxon>
        <taxon>Suessiales</taxon>
        <taxon>Symbiodiniaceae</taxon>
        <taxon>Durusdinium</taxon>
    </lineage>
</organism>
<accession>A0ABP0M1P4</accession>
<evidence type="ECO:0000313" key="2">
    <source>
        <dbReference type="Proteomes" id="UP001642464"/>
    </source>
</evidence>
<feature type="non-terminal residue" evidence="1">
    <location>
        <position position="1"/>
    </location>
</feature>